<gene>
    <name evidence="1" type="ORF">CR513_01404</name>
</gene>
<reference evidence="1" key="1">
    <citation type="submission" date="2018-05" db="EMBL/GenBank/DDBJ databases">
        <title>Draft genome of Mucuna pruriens seed.</title>
        <authorList>
            <person name="Nnadi N.E."/>
            <person name="Vos R."/>
            <person name="Hasami M.H."/>
            <person name="Devisetty U.K."/>
            <person name="Aguiy J.C."/>
        </authorList>
    </citation>
    <scope>NUCLEOTIDE SEQUENCE [LARGE SCALE GENOMIC DNA]</scope>
    <source>
        <strain evidence="1">JCA_2017</strain>
    </source>
</reference>
<organism evidence="1 2">
    <name type="scientific">Mucuna pruriens</name>
    <name type="common">Velvet bean</name>
    <name type="synonym">Dolichos pruriens</name>
    <dbReference type="NCBI Taxonomy" id="157652"/>
    <lineage>
        <taxon>Eukaryota</taxon>
        <taxon>Viridiplantae</taxon>
        <taxon>Streptophyta</taxon>
        <taxon>Embryophyta</taxon>
        <taxon>Tracheophyta</taxon>
        <taxon>Spermatophyta</taxon>
        <taxon>Magnoliopsida</taxon>
        <taxon>eudicotyledons</taxon>
        <taxon>Gunneridae</taxon>
        <taxon>Pentapetalae</taxon>
        <taxon>rosids</taxon>
        <taxon>fabids</taxon>
        <taxon>Fabales</taxon>
        <taxon>Fabaceae</taxon>
        <taxon>Papilionoideae</taxon>
        <taxon>50 kb inversion clade</taxon>
        <taxon>NPAAA clade</taxon>
        <taxon>indigoferoid/millettioid clade</taxon>
        <taxon>Phaseoleae</taxon>
        <taxon>Mucuna</taxon>
    </lineage>
</organism>
<keyword evidence="2" id="KW-1185">Reference proteome</keyword>
<feature type="non-terminal residue" evidence="1">
    <location>
        <position position="1"/>
    </location>
</feature>
<protein>
    <submittedName>
        <fullName evidence="1">Uncharacterized protein</fullName>
    </submittedName>
</protein>
<dbReference type="EMBL" id="QJKJ01000238">
    <property type="protein sequence ID" value="RDY13644.1"/>
    <property type="molecule type" value="Genomic_DNA"/>
</dbReference>
<proteinExistence type="predicted"/>
<dbReference type="AlphaFoldDB" id="A0A371IF76"/>
<comment type="caution">
    <text evidence="1">The sequence shown here is derived from an EMBL/GenBank/DDBJ whole genome shotgun (WGS) entry which is preliminary data.</text>
</comment>
<evidence type="ECO:0000313" key="2">
    <source>
        <dbReference type="Proteomes" id="UP000257109"/>
    </source>
</evidence>
<dbReference type="OrthoDB" id="1937287at2759"/>
<sequence>MQPVQESSLEDLVKQMATNNIQFQENVSATMHDLQTQIGQLATMSKGSGQIPSQTIFNPQKSVSDITLRSGKEQPQQQSIKLHSEFSEITSKLDNLGTSRNLRRRSKTFLLTDQPNSAIYNVKNGLKATVAAHFELDLSLLIDILLFNVHVGSPLMLKSNV</sequence>
<dbReference type="Proteomes" id="UP000257109">
    <property type="component" value="Unassembled WGS sequence"/>
</dbReference>
<accession>A0A371IF76</accession>
<evidence type="ECO:0000313" key="1">
    <source>
        <dbReference type="EMBL" id="RDY13644.1"/>
    </source>
</evidence>
<name>A0A371IF76_MUCPR</name>